<dbReference type="SMART" id="SM00389">
    <property type="entry name" value="HOX"/>
    <property type="match status" value="1"/>
</dbReference>
<proteinExistence type="predicted"/>
<evidence type="ECO:0000256" key="1">
    <source>
        <dbReference type="PROSITE-ProRule" id="PRU00108"/>
    </source>
</evidence>
<evidence type="ECO:0000259" key="3">
    <source>
        <dbReference type="PROSITE" id="PS50071"/>
    </source>
</evidence>
<keyword evidence="1" id="KW-0539">Nucleus</keyword>
<dbReference type="SUPFAM" id="SSF46689">
    <property type="entry name" value="Homeodomain-like"/>
    <property type="match status" value="1"/>
</dbReference>
<accession>A0A4P9W347</accession>
<dbReference type="GO" id="GO:0005634">
    <property type="term" value="C:nucleus"/>
    <property type="evidence" value="ECO:0007669"/>
    <property type="project" value="UniProtKB-SubCell"/>
</dbReference>
<feature type="region of interest" description="Disordered" evidence="2">
    <location>
        <begin position="29"/>
        <end position="105"/>
    </location>
</feature>
<dbReference type="GO" id="GO:0003677">
    <property type="term" value="F:DNA binding"/>
    <property type="evidence" value="ECO:0007669"/>
    <property type="project" value="UniProtKB-UniRule"/>
</dbReference>
<dbReference type="PROSITE" id="PS50071">
    <property type="entry name" value="HOMEOBOX_2"/>
    <property type="match status" value="1"/>
</dbReference>
<dbReference type="Proteomes" id="UP000269721">
    <property type="component" value="Unassembled WGS sequence"/>
</dbReference>
<name>A0A4P9W347_9FUNG</name>
<dbReference type="AlphaFoldDB" id="A0A4P9W347"/>
<reference evidence="5" key="1">
    <citation type="journal article" date="2018" name="Nat. Microbiol.">
        <title>Leveraging single-cell genomics to expand the fungal tree of life.</title>
        <authorList>
            <person name="Ahrendt S.R."/>
            <person name="Quandt C.A."/>
            <person name="Ciobanu D."/>
            <person name="Clum A."/>
            <person name="Salamov A."/>
            <person name="Andreopoulos B."/>
            <person name="Cheng J.F."/>
            <person name="Woyke T."/>
            <person name="Pelin A."/>
            <person name="Henrissat B."/>
            <person name="Reynolds N.K."/>
            <person name="Benny G.L."/>
            <person name="Smith M.E."/>
            <person name="James T.Y."/>
            <person name="Grigoriev I.V."/>
        </authorList>
    </citation>
    <scope>NUCLEOTIDE SEQUENCE [LARGE SCALE GENOMIC DNA]</scope>
</reference>
<dbReference type="EMBL" id="KZ998895">
    <property type="protein sequence ID" value="RKO85633.1"/>
    <property type="molecule type" value="Genomic_DNA"/>
</dbReference>
<comment type="subcellular location">
    <subcellularLocation>
        <location evidence="1">Nucleus</location>
    </subcellularLocation>
</comment>
<dbReference type="CDD" id="cd00086">
    <property type="entry name" value="homeodomain"/>
    <property type="match status" value="1"/>
</dbReference>
<keyword evidence="1" id="KW-0238">DNA-binding</keyword>
<organism evidence="4 5">
    <name type="scientific">Blyttiomyces helicus</name>
    <dbReference type="NCBI Taxonomy" id="388810"/>
    <lineage>
        <taxon>Eukaryota</taxon>
        <taxon>Fungi</taxon>
        <taxon>Fungi incertae sedis</taxon>
        <taxon>Chytridiomycota</taxon>
        <taxon>Chytridiomycota incertae sedis</taxon>
        <taxon>Chytridiomycetes</taxon>
        <taxon>Chytridiomycetes incertae sedis</taxon>
        <taxon>Blyttiomyces</taxon>
    </lineage>
</organism>
<keyword evidence="5" id="KW-1185">Reference proteome</keyword>
<dbReference type="InterPro" id="IPR009057">
    <property type="entry name" value="Homeodomain-like_sf"/>
</dbReference>
<evidence type="ECO:0000313" key="5">
    <source>
        <dbReference type="Proteomes" id="UP000269721"/>
    </source>
</evidence>
<sequence length="133" mass="14908">MPGELINLNMNSTHQQLFVPVPVTIPTIDHPSIAPNRNAAEASTASQAQPRQQNAATTPATTASGSSHPHCRPPRLHSPTQNKILSDAFQDDPKPKPDFYDRHPREVSLTVTQVKEWFNRTRRKLRTKAENEQ</sequence>
<feature type="domain" description="Homeobox" evidence="3">
    <location>
        <begin position="68"/>
        <end position="128"/>
    </location>
</feature>
<keyword evidence="1" id="KW-0371">Homeobox</keyword>
<protein>
    <recommendedName>
        <fullName evidence="3">Homeobox domain-containing protein</fullName>
    </recommendedName>
</protein>
<feature type="DNA-binding region" description="Homeobox" evidence="1">
    <location>
        <begin position="70"/>
        <end position="129"/>
    </location>
</feature>
<dbReference type="Gene3D" id="1.10.10.60">
    <property type="entry name" value="Homeodomain-like"/>
    <property type="match status" value="1"/>
</dbReference>
<feature type="non-terminal residue" evidence="4">
    <location>
        <position position="133"/>
    </location>
</feature>
<gene>
    <name evidence="4" type="ORF">BDK51DRAFT_29320</name>
</gene>
<evidence type="ECO:0000313" key="4">
    <source>
        <dbReference type="EMBL" id="RKO85633.1"/>
    </source>
</evidence>
<evidence type="ECO:0000256" key="2">
    <source>
        <dbReference type="SAM" id="MobiDB-lite"/>
    </source>
</evidence>
<dbReference type="InterPro" id="IPR001356">
    <property type="entry name" value="HD"/>
</dbReference>
<feature type="compositionally biased region" description="Basic and acidic residues" evidence="2">
    <location>
        <begin position="91"/>
        <end position="105"/>
    </location>
</feature>
<feature type="compositionally biased region" description="Low complexity" evidence="2">
    <location>
        <begin position="47"/>
        <end position="63"/>
    </location>
</feature>